<evidence type="ECO:0000313" key="2">
    <source>
        <dbReference type="Proteomes" id="UP000798662"/>
    </source>
</evidence>
<dbReference type="Proteomes" id="UP000798662">
    <property type="component" value="Chromosome 3"/>
</dbReference>
<proteinExistence type="predicted"/>
<organism evidence="1 2">
    <name type="scientific">Pyropia yezoensis</name>
    <name type="common">Susabi-nori</name>
    <name type="synonym">Porphyra yezoensis</name>
    <dbReference type="NCBI Taxonomy" id="2788"/>
    <lineage>
        <taxon>Eukaryota</taxon>
        <taxon>Rhodophyta</taxon>
        <taxon>Bangiophyceae</taxon>
        <taxon>Bangiales</taxon>
        <taxon>Bangiaceae</taxon>
        <taxon>Pyropia</taxon>
    </lineage>
</organism>
<gene>
    <name evidence="1" type="ORF">I4F81_010145</name>
</gene>
<sequence>MTRWCAPMGPPRATTAFATTAPAGTVRHGLASRSTAGGRVCLRRPRVAAWGGAPAPSRRAAGVVPTCAASGDEARDSTADVAAVEVVAVAETKAASNGVAPAGEVASDGETLAEASASALAASDAPDDLVAEAIPGSLFGSIPVKNVQTAAVAAVVASAVAFVYANGLPAGVLEHVPIPETLSVDHAVPLTEATVRSSLSDVGATAAGALKDFIAGPRASVALALGVSAFIQALTGFGFAIVSVGVLSQLEWIAHSSIFNDLQPVAAVLGGVVGWSLVLPEINKVNWRELAPLLIASTIATPIGAVLFESIDPSLALRGLGALIFGFVVYSLTGVKVPRILGGKPGALFLGAVAGAFGGAFDIAGPPLVVHAQAAEWAPENGDFKRNILAVVSVNSLLVVGWDIISGRAADYYVLDFVLYSLPLVIVGIAAGKWLGNRLDAAAFKNIVLLVCLTMGVRLLTS</sequence>
<dbReference type="EMBL" id="CM020620">
    <property type="protein sequence ID" value="KAK1867640.1"/>
    <property type="molecule type" value="Genomic_DNA"/>
</dbReference>
<evidence type="ECO:0000313" key="1">
    <source>
        <dbReference type="EMBL" id="KAK1867640.1"/>
    </source>
</evidence>
<protein>
    <submittedName>
        <fullName evidence="1">Uncharacterized protein</fullName>
    </submittedName>
</protein>
<comment type="caution">
    <text evidence="1">The sequence shown here is derived from an EMBL/GenBank/DDBJ whole genome shotgun (WGS) entry which is preliminary data.</text>
</comment>
<keyword evidence="2" id="KW-1185">Reference proteome</keyword>
<name>A0ACC3CC20_PYRYE</name>
<reference evidence="1" key="1">
    <citation type="submission" date="2019-11" db="EMBL/GenBank/DDBJ databases">
        <title>Nori genome reveals adaptations in red seaweeds to the harsh intertidal environment.</title>
        <authorList>
            <person name="Wang D."/>
            <person name="Mao Y."/>
        </authorList>
    </citation>
    <scope>NUCLEOTIDE SEQUENCE</scope>
    <source>
        <tissue evidence="1">Gametophyte</tissue>
    </source>
</reference>
<accession>A0ACC3CC20</accession>